<name>A0A858RPS8_9BACT</name>
<keyword evidence="3" id="KW-1185">Reference proteome</keyword>
<dbReference type="KEGG" id="luo:HHL09_25740"/>
<sequence>MTPKPLHRSITFWSGILVMIFIAWAWRDSCRMLTNANAGHGWWIGNLYGGFQLSDTHRPPHPLIERIARPPHPPDQPLFPRPFRIQGEGYSVALIGREQIDAYTQQVKQATDHEAMARLFMKIGQHGKVAYFLPHWCLLLSFALGWTGLLFLRAQRIEKTR</sequence>
<evidence type="ECO:0000256" key="1">
    <source>
        <dbReference type="SAM" id="Phobius"/>
    </source>
</evidence>
<keyword evidence="1" id="KW-0812">Transmembrane</keyword>
<evidence type="ECO:0000313" key="2">
    <source>
        <dbReference type="EMBL" id="QJE99037.1"/>
    </source>
</evidence>
<organism evidence="2 3">
    <name type="scientific">Luteolibacter luteus</name>
    <dbReference type="NCBI Taxonomy" id="2728835"/>
    <lineage>
        <taxon>Bacteria</taxon>
        <taxon>Pseudomonadati</taxon>
        <taxon>Verrucomicrobiota</taxon>
        <taxon>Verrucomicrobiia</taxon>
        <taxon>Verrucomicrobiales</taxon>
        <taxon>Verrucomicrobiaceae</taxon>
        <taxon>Luteolibacter</taxon>
    </lineage>
</organism>
<keyword evidence="1" id="KW-1133">Transmembrane helix</keyword>
<dbReference type="AlphaFoldDB" id="A0A858RPS8"/>
<proteinExistence type="predicted"/>
<reference evidence="2 3" key="1">
    <citation type="submission" date="2020-04" db="EMBL/GenBank/DDBJ databases">
        <title>Luteolibacter sp. G-1-1-1 isolated from soil.</title>
        <authorList>
            <person name="Dahal R.H."/>
        </authorList>
    </citation>
    <scope>NUCLEOTIDE SEQUENCE [LARGE SCALE GENOMIC DNA]</scope>
    <source>
        <strain evidence="2 3">G-1-1-1</strain>
    </source>
</reference>
<gene>
    <name evidence="2" type="ORF">HHL09_25740</name>
</gene>
<dbReference type="Proteomes" id="UP000501812">
    <property type="component" value="Chromosome"/>
</dbReference>
<evidence type="ECO:0000313" key="3">
    <source>
        <dbReference type="Proteomes" id="UP000501812"/>
    </source>
</evidence>
<dbReference type="RefSeq" id="WP_169457523.1">
    <property type="nucleotide sequence ID" value="NZ_CP051774.1"/>
</dbReference>
<feature type="transmembrane region" description="Helical" evidence="1">
    <location>
        <begin position="6"/>
        <end position="26"/>
    </location>
</feature>
<keyword evidence="1" id="KW-0472">Membrane</keyword>
<accession>A0A858RPS8</accession>
<protein>
    <submittedName>
        <fullName evidence="2">Uncharacterized protein</fullName>
    </submittedName>
</protein>
<feature type="transmembrane region" description="Helical" evidence="1">
    <location>
        <begin position="129"/>
        <end position="152"/>
    </location>
</feature>
<dbReference type="EMBL" id="CP051774">
    <property type="protein sequence ID" value="QJE99037.1"/>
    <property type="molecule type" value="Genomic_DNA"/>
</dbReference>